<dbReference type="InterPro" id="IPR008927">
    <property type="entry name" value="6-PGluconate_DH-like_C_sf"/>
</dbReference>
<keyword evidence="4" id="KW-0413">Isomerase</keyword>
<sequence length="431" mass="45919">MPAEPSPRAAEPDREAARAHLAAAETAAAQGPAAAPRTVERVGVVGAGTMGSGIATAFLQAGFPVTVVEQAQEALDRGVARIRDIQDKAVAKGKAERAEADRRLAALTATTDRAGLAGCDLVVEAVFEDMAVKRDLLAELGGLVKAGAILASNTSYLDLDQLAAATGRPGDVVGLHFFSPAHIMRLLEVVRGEHTADDTLATALDLGRGLGKLPVVARVCDGFIGNRIYNAYRTQCEFMLEEGALPEQVDAALEEFGFAMGPFAVGDLSGLDIAWANRKRLAATRDPRERVPGVLDRLCERGRFGRKSGAGYYRYPDGSRRGEVDETVHEIIREVSAERGFSRREFAAEEIRRRALGAIVNEAGLVLADGIAERPSDIDVVLVHGYGFPADRGGPLYWAARHRADVEAGIAAAERATGFGFRRADLARLLS</sequence>
<dbReference type="PANTHER" id="PTHR23309">
    <property type="entry name" value="3-HYDROXYACYL-COA DEHYROGENASE"/>
    <property type="match status" value="1"/>
</dbReference>
<evidence type="ECO:0000256" key="1">
    <source>
        <dbReference type="ARBA" id="ARBA00005086"/>
    </source>
</evidence>
<dbReference type="GO" id="GO:0016829">
    <property type="term" value="F:lyase activity"/>
    <property type="evidence" value="ECO:0007669"/>
    <property type="project" value="UniProtKB-KW"/>
</dbReference>
<protein>
    <submittedName>
        <fullName evidence="9">3-hydroxyacyl-CoA dehydrogenase</fullName>
    </submittedName>
</protein>
<evidence type="ECO:0000256" key="3">
    <source>
        <dbReference type="ARBA" id="ARBA00023002"/>
    </source>
</evidence>
<proteinExistence type="inferred from homology"/>
<dbReference type="OrthoDB" id="5240528at2"/>
<feature type="domain" description="3-hydroxyacyl-CoA dehydrogenase NAD binding" evidence="8">
    <location>
        <begin position="42"/>
        <end position="218"/>
    </location>
</feature>
<comment type="pathway">
    <text evidence="1">Lipid metabolism; butanoate metabolism.</text>
</comment>
<dbReference type="GO" id="GO:0016616">
    <property type="term" value="F:oxidoreductase activity, acting on the CH-OH group of donors, NAD or NADP as acceptor"/>
    <property type="evidence" value="ECO:0007669"/>
    <property type="project" value="InterPro"/>
</dbReference>
<dbReference type="FunFam" id="3.40.50.720:FF:000009">
    <property type="entry name" value="Fatty oxidation complex, alpha subunit"/>
    <property type="match status" value="1"/>
</dbReference>
<dbReference type="Gene3D" id="3.40.50.720">
    <property type="entry name" value="NAD(P)-binding Rossmann-like Domain"/>
    <property type="match status" value="1"/>
</dbReference>
<evidence type="ECO:0000256" key="2">
    <source>
        <dbReference type="ARBA" id="ARBA00009463"/>
    </source>
</evidence>
<dbReference type="GO" id="GO:0006631">
    <property type="term" value="P:fatty acid metabolic process"/>
    <property type="evidence" value="ECO:0007669"/>
    <property type="project" value="InterPro"/>
</dbReference>
<dbReference type="InterPro" id="IPR006108">
    <property type="entry name" value="3HC_DH_C"/>
</dbReference>
<gene>
    <name evidence="9" type="ORF">B0I33_10416</name>
</gene>
<organism evidence="9 10">
    <name type="scientific">Prauserella shujinwangii</name>
    <dbReference type="NCBI Taxonomy" id="1453103"/>
    <lineage>
        <taxon>Bacteria</taxon>
        <taxon>Bacillati</taxon>
        <taxon>Actinomycetota</taxon>
        <taxon>Actinomycetes</taxon>
        <taxon>Pseudonocardiales</taxon>
        <taxon>Pseudonocardiaceae</taxon>
        <taxon>Prauserella</taxon>
    </lineage>
</organism>
<name>A0A2T0LVZ8_9PSEU</name>
<dbReference type="Pfam" id="PF00725">
    <property type="entry name" value="3HCDH"/>
    <property type="match status" value="1"/>
</dbReference>
<evidence type="ECO:0000313" key="9">
    <source>
        <dbReference type="EMBL" id="PRX48202.1"/>
    </source>
</evidence>
<dbReference type="PANTHER" id="PTHR23309:SF51">
    <property type="entry name" value="3-HYDROXYACYL-COA DEHYDROGENASE-RELATED"/>
    <property type="match status" value="1"/>
</dbReference>
<dbReference type="FunFam" id="1.10.1040.50:FF:000006">
    <property type="entry name" value="Peroxisomal bifunctional enzyme"/>
    <property type="match status" value="1"/>
</dbReference>
<evidence type="ECO:0000259" key="8">
    <source>
        <dbReference type="Pfam" id="PF02737"/>
    </source>
</evidence>
<dbReference type="EMBL" id="PVNH01000004">
    <property type="protein sequence ID" value="PRX48202.1"/>
    <property type="molecule type" value="Genomic_DNA"/>
</dbReference>
<keyword evidence="5" id="KW-0456">Lyase</keyword>
<dbReference type="SUPFAM" id="SSF48179">
    <property type="entry name" value="6-phosphogluconate dehydrogenase C-terminal domain-like"/>
    <property type="match status" value="2"/>
</dbReference>
<keyword evidence="6" id="KW-0511">Multifunctional enzyme</keyword>
<comment type="caution">
    <text evidence="9">The sequence shown here is derived from an EMBL/GenBank/DDBJ whole genome shotgun (WGS) entry which is preliminary data.</text>
</comment>
<evidence type="ECO:0000259" key="7">
    <source>
        <dbReference type="Pfam" id="PF00725"/>
    </source>
</evidence>
<dbReference type="SUPFAM" id="SSF51735">
    <property type="entry name" value="NAD(P)-binding Rossmann-fold domains"/>
    <property type="match status" value="1"/>
</dbReference>
<evidence type="ECO:0000313" key="10">
    <source>
        <dbReference type="Proteomes" id="UP000238362"/>
    </source>
</evidence>
<dbReference type="Proteomes" id="UP000238362">
    <property type="component" value="Unassembled WGS sequence"/>
</dbReference>
<feature type="domain" description="3-hydroxyacyl-CoA dehydrogenase C-terminal" evidence="7">
    <location>
        <begin position="222"/>
        <end position="315"/>
    </location>
</feature>
<dbReference type="GO" id="GO:0070403">
    <property type="term" value="F:NAD+ binding"/>
    <property type="evidence" value="ECO:0007669"/>
    <property type="project" value="InterPro"/>
</dbReference>
<dbReference type="Pfam" id="PF02737">
    <property type="entry name" value="3HCDH_N"/>
    <property type="match status" value="1"/>
</dbReference>
<dbReference type="Gene3D" id="1.10.1040.50">
    <property type="match status" value="1"/>
</dbReference>
<comment type="similarity">
    <text evidence="2">Belongs to the 3-hydroxyacyl-CoA dehydrogenase family.</text>
</comment>
<keyword evidence="3" id="KW-0560">Oxidoreductase</keyword>
<keyword evidence="10" id="KW-1185">Reference proteome</keyword>
<dbReference type="RefSeq" id="WP_106178315.1">
    <property type="nucleotide sequence ID" value="NZ_PVNH01000004.1"/>
</dbReference>
<dbReference type="AlphaFoldDB" id="A0A2T0LVZ8"/>
<reference evidence="9 10" key="1">
    <citation type="submission" date="2018-03" db="EMBL/GenBank/DDBJ databases">
        <title>Genomic Encyclopedia of Type Strains, Phase III (KMG-III): the genomes of soil and plant-associated and newly described type strains.</title>
        <authorList>
            <person name="Whitman W."/>
        </authorList>
    </citation>
    <scope>NUCLEOTIDE SEQUENCE [LARGE SCALE GENOMIC DNA]</scope>
    <source>
        <strain evidence="9 10">CGMCC 4.7125</strain>
    </source>
</reference>
<dbReference type="GO" id="GO:0016853">
    <property type="term" value="F:isomerase activity"/>
    <property type="evidence" value="ECO:0007669"/>
    <property type="project" value="UniProtKB-KW"/>
</dbReference>
<accession>A0A2T0LVZ8</accession>
<evidence type="ECO:0000256" key="6">
    <source>
        <dbReference type="ARBA" id="ARBA00023268"/>
    </source>
</evidence>
<evidence type="ECO:0000256" key="4">
    <source>
        <dbReference type="ARBA" id="ARBA00023235"/>
    </source>
</evidence>
<dbReference type="InterPro" id="IPR006176">
    <property type="entry name" value="3-OHacyl-CoA_DH_NAD-bd"/>
</dbReference>
<dbReference type="InterPro" id="IPR036291">
    <property type="entry name" value="NAD(P)-bd_dom_sf"/>
</dbReference>
<evidence type="ECO:0000256" key="5">
    <source>
        <dbReference type="ARBA" id="ARBA00023239"/>
    </source>
</evidence>